<evidence type="ECO:0000256" key="1">
    <source>
        <dbReference type="ARBA" id="ARBA00004141"/>
    </source>
</evidence>
<organism evidence="8 9">
    <name type="scientific">Rhynchosporium graminicola</name>
    <dbReference type="NCBI Taxonomy" id="2792576"/>
    <lineage>
        <taxon>Eukaryota</taxon>
        <taxon>Fungi</taxon>
        <taxon>Dikarya</taxon>
        <taxon>Ascomycota</taxon>
        <taxon>Pezizomycotina</taxon>
        <taxon>Leotiomycetes</taxon>
        <taxon>Helotiales</taxon>
        <taxon>Ploettnerulaceae</taxon>
        <taxon>Rhynchosporium</taxon>
    </lineage>
</organism>
<keyword evidence="4 6" id="KW-0472">Membrane</keyword>
<comment type="caution">
    <text evidence="8">The sequence shown here is derived from an EMBL/GenBank/DDBJ whole genome shotgun (WGS) entry which is preliminary data.</text>
</comment>
<evidence type="ECO:0000256" key="5">
    <source>
        <dbReference type="ARBA" id="ARBA00038359"/>
    </source>
</evidence>
<evidence type="ECO:0000256" key="2">
    <source>
        <dbReference type="ARBA" id="ARBA00022692"/>
    </source>
</evidence>
<feature type="transmembrane region" description="Helical" evidence="6">
    <location>
        <begin position="45"/>
        <end position="66"/>
    </location>
</feature>
<keyword evidence="9" id="KW-1185">Reference proteome</keyword>
<comment type="subcellular location">
    <subcellularLocation>
        <location evidence="1">Membrane</location>
        <topology evidence="1">Multi-pass membrane protein</topology>
    </subcellularLocation>
</comment>
<dbReference type="Pfam" id="PF20684">
    <property type="entry name" value="Fung_rhodopsin"/>
    <property type="match status" value="1"/>
</dbReference>
<feature type="transmembrane region" description="Helical" evidence="6">
    <location>
        <begin position="153"/>
        <end position="176"/>
    </location>
</feature>
<protein>
    <submittedName>
        <fullName evidence="8">Related to integral membrane protein</fullName>
    </submittedName>
</protein>
<comment type="similarity">
    <text evidence="5">Belongs to the SAT4 family.</text>
</comment>
<gene>
    <name evidence="8" type="ORF">RCO7_04609</name>
</gene>
<dbReference type="InParanoid" id="A0A1E1JSV3"/>
<dbReference type="EMBL" id="FJUW01000002">
    <property type="protein sequence ID" value="CZS88936.1"/>
    <property type="molecule type" value="Genomic_DNA"/>
</dbReference>
<evidence type="ECO:0000313" key="9">
    <source>
        <dbReference type="Proteomes" id="UP000178129"/>
    </source>
</evidence>
<feature type="domain" description="Rhodopsin" evidence="7">
    <location>
        <begin position="29"/>
        <end position="253"/>
    </location>
</feature>
<accession>A0A1E1JSV3</accession>
<dbReference type="AlphaFoldDB" id="A0A1E1JSV3"/>
<dbReference type="PANTHER" id="PTHR33048:SF132">
    <property type="entry name" value="MEMBRANE PROTEIN, PUTATIVE (AFU_ORTHOLOGUE AFUA_6G07820)-RELATED"/>
    <property type="match status" value="1"/>
</dbReference>
<evidence type="ECO:0000256" key="6">
    <source>
        <dbReference type="SAM" id="Phobius"/>
    </source>
</evidence>
<evidence type="ECO:0000256" key="3">
    <source>
        <dbReference type="ARBA" id="ARBA00022989"/>
    </source>
</evidence>
<dbReference type="Proteomes" id="UP000178129">
    <property type="component" value="Unassembled WGS sequence"/>
</dbReference>
<evidence type="ECO:0000259" key="7">
    <source>
        <dbReference type="Pfam" id="PF20684"/>
    </source>
</evidence>
<proteinExistence type="inferred from homology"/>
<dbReference type="InterPro" id="IPR052337">
    <property type="entry name" value="SAT4-like"/>
</dbReference>
<evidence type="ECO:0000256" key="4">
    <source>
        <dbReference type="ARBA" id="ARBA00023136"/>
    </source>
</evidence>
<dbReference type="InterPro" id="IPR049326">
    <property type="entry name" value="Rhodopsin_dom_fungi"/>
</dbReference>
<dbReference type="STRING" id="914237.A0A1E1JSV3"/>
<feature type="transmembrane region" description="Helical" evidence="6">
    <location>
        <begin position="12"/>
        <end position="33"/>
    </location>
</feature>
<dbReference type="PANTHER" id="PTHR33048">
    <property type="entry name" value="PTH11-LIKE INTEGRAL MEMBRANE PROTEIN (AFU_ORTHOLOGUE AFUA_5G11245)"/>
    <property type="match status" value="1"/>
</dbReference>
<feature type="transmembrane region" description="Helical" evidence="6">
    <location>
        <begin position="113"/>
        <end position="133"/>
    </location>
</feature>
<keyword evidence="2 6" id="KW-0812">Transmembrane</keyword>
<sequence>MATNSSSRGTNTIVTSIVFLLFATIAVIVRLIARISYLKNAGSDDVMIVISLITCTALVVLSCYEVKHGLGQHISENLYFAIILYNLSLASIKISIVLQYLRVFVGRTIRFWCWMTIALVLVYAFQAVLTSIFSCVPLGTFWKGGGKCIDKKFGWFFNATFNICTDLIILALPIPVLKSLQLPLKQKIGLMCVFALGGFVCLFSVLRLHSLYVSSNSHDSTYDDANVAIWSNIEVTTGIICASIPATKSLIARFFPNLLSTNHSRQPSVPTQGRSHNFRAASDDSTAPVQLMNVDGDHKTVTRVEAGKGRDIYGDGDLERASLDIVVTTSMTQDVQRKGQIGGEKDLVIRLN</sequence>
<dbReference type="GO" id="GO:0016020">
    <property type="term" value="C:membrane"/>
    <property type="evidence" value="ECO:0007669"/>
    <property type="project" value="UniProtKB-SubCell"/>
</dbReference>
<name>A0A1E1JSV3_9HELO</name>
<feature type="transmembrane region" description="Helical" evidence="6">
    <location>
        <begin position="78"/>
        <end position="101"/>
    </location>
</feature>
<feature type="transmembrane region" description="Helical" evidence="6">
    <location>
        <begin position="188"/>
        <end position="206"/>
    </location>
</feature>
<keyword evidence="3 6" id="KW-1133">Transmembrane helix</keyword>
<evidence type="ECO:0000313" key="8">
    <source>
        <dbReference type="EMBL" id="CZS88936.1"/>
    </source>
</evidence>
<reference evidence="9" key="1">
    <citation type="submission" date="2016-03" db="EMBL/GenBank/DDBJ databases">
        <authorList>
            <person name="Ploux O."/>
        </authorList>
    </citation>
    <scope>NUCLEOTIDE SEQUENCE [LARGE SCALE GENOMIC DNA]</scope>
    <source>
        <strain evidence="9">UK7</strain>
    </source>
</reference>